<evidence type="ECO:0000256" key="3">
    <source>
        <dbReference type="ARBA" id="ARBA00023002"/>
    </source>
</evidence>
<sequence length="316" mass="34219">MPTVAVAGGTGHIGRALVEAIQGAGKHKVLILSRQPNPELEGELGAPIIVVDYSNVEDLAKILEHNDVHTVVSALNMMPIPGGPAPSEIPLIRAANASKVTKRIVSSDWGFPHTPENAAGLSSVGPKLEAQAVLKTTENIVSTVVQNGYFMDYWGVPVVKSYMQPSTSVLDIPNAAAGIPGTGNEPIIFSHTTDVAKFVAALLDSDEWDPVSYVVGDKLTWNEFLRLAEEVRGVKFEVAYDSIEKLRNGEITELPGQVAIYPFYPKEALQKVLAGIECFMAEGAFDYKTPTTLNEKFPEIRPLKVKDMLQKAWSKA</sequence>
<dbReference type="SUPFAM" id="SSF51735">
    <property type="entry name" value="NAD(P)-binding Rossmann-fold domains"/>
    <property type="match status" value="1"/>
</dbReference>
<dbReference type="Gene3D" id="3.90.25.10">
    <property type="entry name" value="UDP-galactose 4-epimerase, domain 1"/>
    <property type="match status" value="1"/>
</dbReference>
<feature type="domain" description="NmrA-like" evidence="4">
    <location>
        <begin position="3"/>
        <end position="251"/>
    </location>
</feature>
<dbReference type="GO" id="GO:0016491">
    <property type="term" value="F:oxidoreductase activity"/>
    <property type="evidence" value="ECO:0007669"/>
    <property type="project" value="UniProtKB-KW"/>
</dbReference>
<accession>A0A9P9FU59</accession>
<dbReference type="InterPro" id="IPR008030">
    <property type="entry name" value="NmrA-like"/>
</dbReference>
<evidence type="ECO:0000313" key="6">
    <source>
        <dbReference type="Proteomes" id="UP000738349"/>
    </source>
</evidence>
<dbReference type="PANTHER" id="PTHR47706:SF4">
    <property type="entry name" value="NMRA-LIKE DOMAIN-CONTAINING PROTEIN"/>
    <property type="match status" value="1"/>
</dbReference>
<dbReference type="AlphaFoldDB" id="A0A9P9FU59"/>
<evidence type="ECO:0000256" key="2">
    <source>
        <dbReference type="ARBA" id="ARBA00022857"/>
    </source>
</evidence>
<keyword evidence="2" id="KW-0521">NADP</keyword>
<keyword evidence="3" id="KW-0560">Oxidoreductase</keyword>
<proteinExistence type="inferred from homology"/>
<keyword evidence="6" id="KW-1185">Reference proteome</keyword>
<reference evidence="5" key="1">
    <citation type="journal article" date="2021" name="Nat. Commun.">
        <title>Genetic determinants of endophytism in the Arabidopsis root mycobiome.</title>
        <authorList>
            <person name="Mesny F."/>
            <person name="Miyauchi S."/>
            <person name="Thiergart T."/>
            <person name="Pickel B."/>
            <person name="Atanasova L."/>
            <person name="Karlsson M."/>
            <person name="Huettel B."/>
            <person name="Barry K.W."/>
            <person name="Haridas S."/>
            <person name="Chen C."/>
            <person name="Bauer D."/>
            <person name="Andreopoulos W."/>
            <person name="Pangilinan J."/>
            <person name="LaButti K."/>
            <person name="Riley R."/>
            <person name="Lipzen A."/>
            <person name="Clum A."/>
            <person name="Drula E."/>
            <person name="Henrissat B."/>
            <person name="Kohler A."/>
            <person name="Grigoriev I.V."/>
            <person name="Martin F.M."/>
            <person name="Hacquard S."/>
        </authorList>
    </citation>
    <scope>NUCLEOTIDE SEQUENCE</scope>
    <source>
        <strain evidence="5">MPI-CAGE-AT-0147</strain>
    </source>
</reference>
<dbReference type="Pfam" id="PF05368">
    <property type="entry name" value="NmrA"/>
    <property type="match status" value="1"/>
</dbReference>
<protein>
    <recommendedName>
        <fullName evidence="4">NmrA-like domain-containing protein</fullName>
    </recommendedName>
</protein>
<dbReference type="InterPro" id="IPR036291">
    <property type="entry name" value="NAD(P)-bd_dom_sf"/>
</dbReference>
<evidence type="ECO:0000259" key="4">
    <source>
        <dbReference type="Pfam" id="PF05368"/>
    </source>
</evidence>
<evidence type="ECO:0000313" key="5">
    <source>
        <dbReference type="EMBL" id="KAH7176735.1"/>
    </source>
</evidence>
<gene>
    <name evidence="5" type="ORF">EDB81DRAFT_898175</name>
</gene>
<comment type="similarity">
    <text evidence="1">Belongs to the NmrA-type oxidoreductase family. Isoflavone reductase subfamily.</text>
</comment>
<dbReference type="Gene3D" id="3.40.50.720">
    <property type="entry name" value="NAD(P)-binding Rossmann-like Domain"/>
    <property type="match status" value="1"/>
</dbReference>
<dbReference type="PANTHER" id="PTHR47706">
    <property type="entry name" value="NMRA-LIKE FAMILY PROTEIN"/>
    <property type="match status" value="1"/>
</dbReference>
<name>A0A9P9FU59_9HYPO</name>
<dbReference type="OrthoDB" id="419598at2759"/>
<dbReference type="EMBL" id="JAGMUV010000001">
    <property type="protein sequence ID" value="KAH7176735.1"/>
    <property type="molecule type" value="Genomic_DNA"/>
</dbReference>
<dbReference type="InterPro" id="IPR051609">
    <property type="entry name" value="NmrA/Isoflavone_reductase-like"/>
</dbReference>
<comment type="caution">
    <text evidence="5">The sequence shown here is derived from an EMBL/GenBank/DDBJ whole genome shotgun (WGS) entry which is preliminary data.</text>
</comment>
<evidence type="ECO:0000256" key="1">
    <source>
        <dbReference type="ARBA" id="ARBA00005725"/>
    </source>
</evidence>
<dbReference type="Proteomes" id="UP000738349">
    <property type="component" value="Unassembled WGS sequence"/>
</dbReference>
<organism evidence="5 6">
    <name type="scientific">Dactylonectria macrodidyma</name>
    <dbReference type="NCBI Taxonomy" id="307937"/>
    <lineage>
        <taxon>Eukaryota</taxon>
        <taxon>Fungi</taxon>
        <taxon>Dikarya</taxon>
        <taxon>Ascomycota</taxon>
        <taxon>Pezizomycotina</taxon>
        <taxon>Sordariomycetes</taxon>
        <taxon>Hypocreomycetidae</taxon>
        <taxon>Hypocreales</taxon>
        <taxon>Nectriaceae</taxon>
        <taxon>Dactylonectria</taxon>
    </lineage>
</organism>